<proteinExistence type="predicted"/>
<reference evidence="1 2" key="1">
    <citation type="submission" date="2009-02" db="EMBL/GenBank/DDBJ databases">
        <authorList>
            <person name="Fulton L."/>
            <person name="Clifton S."/>
            <person name="Fulton B."/>
            <person name="Xu J."/>
            <person name="Minx P."/>
            <person name="Pepin K.H."/>
            <person name="Johnson M."/>
            <person name="Bhonagiri V."/>
            <person name="Nash W.E."/>
            <person name="Mardis E.R."/>
            <person name="Wilson R.K."/>
        </authorList>
    </citation>
    <scope>NUCLEOTIDE SEQUENCE [LARGE SCALE GENOMIC DNA]</scope>
    <source>
        <strain evidence="1 2">ATCC 27758</strain>
    </source>
</reference>
<dbReference type="RefSeq" id="WP_008375403.1">
    <property type="nucleotide sequence ID" value="NZ_CP102277.1"/>
</dbReference>
<dbReference type="EMBL" id="ABVR01000041">
    <property type="protein sequence ID" value="EEG89672.1"/>
    <property type="molecule type" value="Genomic_DNA"/>
</dbReference>
<sequence>MQTQSISKAPRKMRIEAIQGKRTFKEIDRLDNIARDAWAALYTAIQTGTHDYIYWNDAPVISQSGIKSHLCRVLTRSVKQDNALQLTCIQIKDGEPIPISDLQITEPEQFIKETPNTAEVYIF</sequence>
<dbReference type="Proteomes" id="UP000003793">
    <property type="component" value="Unassembled WGS sequence"/>
</dbReference>
<gene>
    <name evidence="1" type="ORF">COPCOM_02657</name>
</gene>
<organism evidence="1 2">
    <name type="scientific">Coprococcus comes ATCC 27758</name>
    <dbReference type="NCBI Taxonomy" id="470146"/>
    <lineage>
        <taxon>Bacteria</taxon>
        <taxon>Bacillati</taxon>
        <taxon>Bacillota</taxon>
        <taxon>Clostridia</taxon>
        <taxon>Lachnospirales</taxon>
        <taxon>Lachnospiraceae</taxon>
        <taxon>Coprococcus</taxon>
    </lineage>
</organism>
<evidence type="ECO:0000313" key="2">
    <source>
        <dbReference type="Proteomes" id="UP000003793"/>
    </source>
</evidence>
<comment type="caution">
    <text evidence="1">The sequence shown here is derived from an EMBL/GenBank/DDBJ whole genome shotgun (WGS) entry which is preliminary data.</text>
</comment>
<reference evidence="1 2" key="2">
    <citation type="submission" date="2009-03" db="EMBL/GenBank/DDBJ databases">
        <title>Draft genome sequence of Coprococcus comes (ATCC 27758).</title>
        <authorList>
            <person name="Sudarsanam P."/>
            <person name="Ley R."/>
            <person name="Guruge J."/>
            <person name="Turnbaugh P.J."/>
            <person name="Mahowald M."/>
            <person name="Liep D."/>
            <person name="Gordon J."/>
        </authorList>
    </citation>
    <scope>NUCLEOTIDE SEQUENCE [LARGE SCALE GENOMIC DNA]</scope>
    <source>
        <strain evidence="1 2">ATCC 27758</strain>
    </source>
</reference>
<dbReference type="HOGENOM" id="CLU_2011367_0_0_9"/>
<evidence type="ECO:0000313" key="1">
    <source>
        <dbReference type="EMBL" id="EEG89672.1"/>
    </source>
</evidence>
<protein>
    <submittedName>
        <fullName evidence="1">Uncharacterized protein</fullName>
    </submittedName>
</protein>
<accession>C0BA30</accession>
<name>C0BA30_9FIRM</name>
<dbReference type="AlphaFoldDB" id="C0BA30"/>
<dbReference type="GeneID" id="92825009"/>